<dbReference type="Proteomes" id="UP001357485">
    <property type="component" value="Unassembled WGS sequence"/>
</dbReference>
<reference evidence="2 3" key="1">
    <citation type="submission" date="2023-08" db="EMBL/GenBank/DDBJ databases">
        <title>Black Yeasts Isolated from many extreme environments.</title>
        <authorList>
            <person name="Coleine C."/>
            <person name="Stajich J.E."/>
            <person name="Selbmann L."/>
        </authorList>
    </citation>
    <scope>NUCLEOTIDE SEQUENCE [LARGE SCALE GENOMIC DNA]</scope>
    <source>
        <strain evidence="2 3">CCFEE 536</strain>
    </source>
</reference>
<evidence type="ECO:0000313" key="2">
    <source>
        <dbReference type="EMBL" id="KAK5246244.1"/>
    </source>
</evidence>
<evidence type="ECO:0000256" key="1">
    <source>
        <dbReference type="SAM" id="MobiDB-lite"/>
    </source>
</evidence>
<feature type="region of interest" description="Disordered" evidence="1">
    <location>
        <begin position="21"/>
        <end position="45"/>
    </location>
</feature>
<accession>A0ABR0LVK5</accession>
<proteinExistence type="predicted"/>
<gene>
    <name evidence="2" type="ORF">LTR16_007090</name>
</gene>
<name>A0ABR0LVK5_9PEZI</name>
<sequence length="63" mass="6372">MPRNILSFEESSGAFSAAAVGVDRVGVDDPDTSTDRTEGAGEIGTEEAADAMGLAMEGTSACF</sequence>
<evidence type="ECO:0000313" key="3">
    <source>
        <dbReference type="Proteomes" id="UP001357485"/>
    </source>
</evidence>
<keyword evidence="3" id="KW-1185">Reference proteome</keyword>
<organism evidence="2 3">
    <name type="scientific">Cryomyces antarcticus</name>
    <dbReference type="NCBI Taxonomy" id="329879"/>
    <lineage>
        <taxon>Eukaryota</taxon>
        <taxon>Fungi</taxon>
        <taxon>Dikarya</taxon>
        <taxon>Ascomycota</taxon>
        <taxon>Pezizomycotina</taxon>
        <taxon>Dothideomycetes</taxon>
        <taxon>Dothideomycetes incertae sedis</taxon>
        <taxon>Cryomyces</taxon>
    </lineage>
</organism>
<dbReference type="EMBL" id="JAVRRA010009658">
    <property type="protein sequence ID" value="KAK5246244.1"/>
    <property type="molecule type" value="Genomic_DNA"/>
</dbReference>
<protein>
    <submittedName>
        <fullName evidence="2">Uncharacterized protein</fullName>
    </submittedName>
</protein>
<comment type="caution">
    <text evidence="2">The sequence shown here is derived from an EMBL/GenBank/DDBJ whole genome shotgun (WGS) entry which is preliminary data.</text>
</comment>